<dbReference type="AlphaFoldDB" id="A0A1B6NW81"/>
<dbReference type="EMBL" id="AYSL01000385">
    <property type="protein sequence ID" value="KTF07706.1"/>
    <property type="molecule type" value="Genomic_DNA"/>
</dbReference>
<name>A0A1B6NW81_9ZZZZ</name>
<reference evidence="2" key="1">
    <citation type="submission" date="2013-11" db="EMBL/GenBank/DDBJ databases">
        <title>Microbial diversity, functional groups and degradation webs in Northern and Southern Mediterranean and Red Sea marine crude oil polluted sites.</title>
        <authorList>
            <person name="Daffonchio D."/>
            <person name="Mapelli F."/>
            <person name="Ferrer M."/>
            <person name="Richter M."/>
            <person name="Cherif A."/>
            <person name="Malkawi H.I."/>
            <person name="Yakimov M.M."/>
            <person name="Abdel-Fattah Y.R."/>
            <person name="Blaghen M."/>
            <person name="Golyshin P.N."/>
            <person name="Kalogerakis N."/>
            <person name="Boon N."/>
            <person name="Magagnini M."/>
            <person name="Fava F."/>
        </authorList>
    </citation>
    <scope>NUCLEOTIDE SEQUENCE</scope>
</reference>
<organism evidence="2">
    <name type="scientific">marine sediment metagenome</name>
    <dbReference type="NCBI Taxonomy" id="412755"/>
    <lineage>
        <taxon>unclassified sequences</taxon>
        <taxon>metagenomes</taxon>
        <taxon>ecological metagenomes</taxon>
    </lineage>
</organism>
<evidence type="ECO:0000313" key="1">
    <source>
        <dbReference type="EMBL" id="KTF07698.1"/>
    </source>
</evidence>
<protein>
    <submittedName>
        <fullName evidence="2">Uncharacterized protein</fullName>
    </submittedName>
</protein>
<gene>
    <name evidence="2" type="ORF">MGSAQ_000797</name>
    <name evidence="1" type="ORF">MGSAQ_000807</name>
</gene>
<evidence type="ECO:0000313" key="2">
    <source>
        <dbReference type="EMBL" id="KTF07706.1"/>
    </source>
</evidence>
<accession>A0A1B6NW81</accession>
<dbReference type="EMBL" id="AYSL01000389">
    <property type="protein sequence ID" value="KTF07698.1"/>
    <property type="molecule type" value="Genomic_DNA"/>
</dbReference>
<sequence>MLFFSELSVVLTMPTGLFKAIKIKSSGSRGSISCPLTFTTSPAAT</sequence>
<proteinExistence type="predicted"/>
<comment type="caution">
    <text evidence="2">The sequence shown here is derived from an EMBL/GenBank/DDBJ whole genome shotgun (WGS) entry which is preliminary data.</text>
</comment>